<evidence type="ECO:0000313" key="11">
    <source>
        <dbReference type="Proteomes" id="UP000827889"/>
    </source>
</evidence>
<sequence>MEFSPSSTFYSLALLLFIALKLLWRWLNQPKSLPPSPPTIPIIGHLHLLKFPLHHTLHALSQTYGPIFSLRFGSRQVVVVSSAEAVEECFTTNDVALAGRPALLASKHLGYNCTSVASASYGDHWRNLRRICTLEIFSTTRLNGFLPIRRDEIKRLLLKLRKISSCDQAPDEVFTKVELQSMLSELPFNIIVRMVAGKRYYGQDVTDAEEAASFREMMTEMQRYGGASNPGDFLGVLRWVFRGFEKKVVRLSKKTDAFLQNLIEEHRGGKDENGGRGGNLESKNTMVDHLLALQESQPEYYTDRIIKGLMLVMIVAGTDTSAVTLEWAMSELLNNPDVLKKAAEELDNVIGEQQLIDDADASKLPYLQNIILETLRLHPAAPLLLPHMSSEDCSIGGYNVPHDTIVLVNAWAIHRDPKLWDDPKSFRPERFENGEVGPYKLLPFGVGRRACPGANLAHRVLSLTLGSLVQCFEWKRVSNELVDMTEGRGVTMPKVVPLEAMCKPRTIMAKIIDL</sequence>
<proteinExistence type="inferred from homology"/>
<dbReference type="RefSeq" id="XP_030538988.1">
    <property type="nucleotide sequence ID" value="XM_030683128.2"/>
</dbReference>
<dbReference type="GeneID" id="115747085"/>
<comment type="subcellular location">
    <subcellularLocation>
        <location evidence="1">Membrane</location>
    </subcellularLocation>
</comment>
<name>A0A8B8PXI8_9MYRT</name>
<evidence type="ECO:0000256" key="1">
    <source>
        <dbReference type="ARBA" id="ARBA00004370"/>
    </source>
</evidence>
<keyword evidence="3 9" id="KW-0349">Heme</keyword>
<keyword evidence="7 10" id="KW-0503">Monooxygenase</keyword>
<dbReference type="PROSITE" id="PS00086">
    <property type="entry name" value="CYTOCHROME_P450"/>
    <property type="match status" value="1"/>
</dbReference>
<keyword evidence="11" id="KW-1185">Reference proteome</keyword>
<keyword evidence="5 10" id="KW-0560">Oxidoreductase</keyword>
<evidence type="ECO:0000313" key="12">
    <source>
        <dbReference type="RefSeq" id="XP_030538988.1"/>
    </source>
</evidence>
<keyword evidence="8" id="KW-0472">Membrane</keyword>
<reference evidence="12" key="2">
    <citation type="submission" date="2025-08" db="UniProtKB">
        <authorList>
            <consortium name="RefSeq"/>
        </authorList>
    </citation>
    <scope>IDENTIFICATION</scope>
    <source>
        <tissue evidence="12">Leaf</tissue>
    </source>
</reference>
<dbReference type="GO" id="GO:0004497">
    <property type="term" value="F:monooxygenase activity"/>
    <property type="evidence" value="ECO:0007669"/>
    <property type="project" value="UniProtKB-KW"/>
</dbReference>
<gene>
    <name evidence="12" type="primary">LOC115747085</name>
</gene>
<evidence type="ECO:0000256" key="10">
    <source>
        <dbReference type="RuleBase" id="RU000461"/>
    </source>
</evidence>
<dbReference type="KEGG" id="rarg:115747085"/>
<dbReference type="Proteomes" id="UP000827889">
    <property type="component" value="Chromosome 1"/>
</dbReference>
<dbReference type="Gene3D" id="1.10.630.10">
    <property type="entry name" value="Cytochrome P450"/>
    <property type="match status" value="1"/>
</dbReference>
<evidence type="ECO:0000256" key="3">
    <source>
        <dbReference type="ARBA" id="ARBA00022617"/>
    </source>
</evidence>
<dbReference type="InterPro" id="IPR017972">
    <property type="entry name" value="Cyt_P450_CS"/>
</dbReference>
<comment type="similarity">
    <text evidence="2 10">Belongs to the cytochrome P450 family.</text>
</comment>
<dbReference type="GO" id="GO:0020037">
    <property type="term" value="F:heme binding"/>
    <property type="evidence" value="ECO:0007669"/>
    <property type="project" value="InterPro"/>
</dbReference>
<dbReference type="InterPro" id="IPR001128">
    <property type="entry name" value="Cyt_P450"/>
</dbReference>
<evidence type="ECO:0000256" key="2">
    <source>
        <dbReference type="ARBA" id="ARBA00010617"/>
    </source>
</evidence>
<feature type="binding site" description="axial binding residue" evidence="9">
    <location>
        <position position="451"/>
    </location>
    <ligand>
        <name>heme</name>
        <dbReference type="ChEBI" id="CHEBI:30413"/>
    </ligand>
    <ligandPart>
        <name>Fe</name>
        <dbReference type="ChEBI" id="CHEBI:18248"/>
    </ligandPart>
</feature>
<comment type="cofactor">
    <cofactor evidence="9">
        <name>heme</name>
        <dbReference type="ChEBI" id="CHEBI:30413"/>
    </cofactor>
</comment>
<dbReference type="CDD" id="cd20653">
    <property type="entry name" value="CYP81"/>
    <property type="match status" value="1"/>
</dbReference>
<dbReference type="FunFam" id="1.10.630.10:FF:000023">
    <property type="entry name" value="Cytochrome P450 family protein"/>
    <property type="match status" value="1"/>
</dbReference>
<dbReference type="PANTHER" id="PTHR47947:SF24">
    <property type="entry name" value="ISOFLAVONE 2'-HYDROXYLASE-LIKE"/>
    <property type="match status" value="1"/>
</dbReference>
<evidence type="ECO:0000256" key="7">
    <source>
        <dbReference type="ARBA" id="ARBA00023033"/>
    </source>
</evidence>
<dbReference type="GO" id="GO:0016705">
    <property type="term" value="F:oxidoreductase activity, acting on paired donors, with incorporation or reduction of molecular oxygen"/>
    <property type="evidence" value="ECO:0007669"/>
    <property type="project" value="InterPro"/>
</dbReference>
<evidence type="ECO:0000256" key="6">
    <source>
        <dbReference type="ARBA" id="ARBA00023004"/>
    </source>
</evidence>
<evidence type="ECO:0000256" key="9">
    <source>
        <dbReference type="PIRSR" id="PIRSR602401-1"/>
    </source>
</evidence>
<dbReference type="GO" id="GO:0005506">
    <property type="term" value="F:iron ion binding"/>
    <property type="evidence" value="ECO:0007669"/>
    <property type="project" value="InterPro"/>
</dbReference>
<organism evidence="11 12">
    <name type="scientific">Rhodamnia argentea</name>
    <dbReference type="NCBI Taxonomy" id="178133"/>
    <lineage>
        <taxon>Eukaryota</taxon>
        <taxon>Viridiplantae</taxon>
        <taxon>Streptophyta</taxon>
        <taxon>Embryophyta</taxon>
        <taxon>Tracheophyta</taxon>
        <taxon>Spermatophyta</taxon>
        <taxon>Magnoliopsida</taxon>
        <taxon>eudicotyledons</taxon>
        <taxon>Gunneridae</taxon>
        <taxon>Pentapetalae</taxon>
        <taxon>rosids</taxon>
        <taxon>malvids</taxon>
        <taxon>Myrtales</taxon>
        <taxon>Myrtaceae</taxon>
        <taxon>Myrtoideae</taxon>
        <taxon>Myrteae</taxon>
        <taxon>Australasian group</taxon>
        <taxon>Rhodamnia</taxon>
    </lineage>
</organism>
<dbReference type="GO" id="GO:0016020">
    <property type="term" value="C:membrane"/>
    <property type="evidence" value="ECO:0007669"/>
    <property type="project" value="UniProtKB-SubCell"/>
</dbReference>
<keyword evidence="6 9" id="KW-0408">Iron</keyword>
<accession>A0A8B8PXI8</accession>
<reference evidence="11" key="1">
    <citation type="submission" date="2025-05" db="UniProtKB">
        <authorList>
            <consortium name="RefSeq"/>
        </authorList>
    </citation>
    <scope>NUCLEOTIDE SEQUENCE [LARGE SCALE GENOMIC DNA]</scope>
</reference>
<evidence type="ECO:0000256" key="5">
    <source>
        <dbReference type="ARBA" id="ARBA00023002"/>
    </source>
</evidence>
<dbReference type="PRINTS" id="PR00463">
    <property type="entry name" value="EP450I"/>
</dbReference>
<evidence type="ECO:0000256" key="8">
    <source>
        <dbReference type="ARBA" id="ARBA00023136"/>
    </source>
</evidence>
<dbReference type="PANTHER" id="PTHR47947">
    <property type="entry name" value="CYTOCHROME P450 82C3-RELATED"/>
    <property type="match status" value="1"/>
</dbReference>
<dbReference type="InterPro" id="IPR002401">
    <property type="entry name" value="Cyt_P450_E_grp-I"/>
</dbReference>
<evidence type="ECO:0000256" key="4">
    <source>
        <dbReference type="ARBA" id="ARBA00022723"/>
    </source>
</evidence>
<dbReference type="AlphaFoldDB" id="A0A8B8PXI8"/>
<dbReference type="InterPro" id="IPR050651">
    <property type="entry name" value="Plant_Cytochrome_P450_Monoox"/>
</dbReference>
<dbReference type="SUPFAM" id="SSF48264">
    <property type="entry name" value="Cytochrome P450"/>
    <property type="match status" value="1"/>
</dbReference>
<dbReference type="Pfam" id="PF00067">
    <property type="entry name" value="p450"/>
    <property type="match status" value="1"/>
</dbReference>
<dbReference type="PRINTS" id="PR00385">
    <property type="entry name" value="P450"/>
</dbReference>
<keyword evidence="4 9" id="KW-0479">Metal-binding</keyword>
<dbReference type="InterPro" id="IPR036396">
    <property type="entry name" value="Cyt_P450_sf"/>
</dbReference>
<dbReference type="OrthoDB" id="1055148at2759"/>
<protein>
    <submittedName>
        <fullName evidence="12">Cytochrome P450 81E8-like</fullName>
    </submittedName>
</protein>